<evidence type="ECO:0000313" key="2">
    <source>
        <dbReference type="Proteomes" id="UP000215914"/>
    </source>
</evidence>
<evidence type="ECO:0000313" key="1">
    <source>
        <dbReference type="EMBL" id="OTG24225.1"/>
    </source>
</evidence>
<dbReference type="Proteomes" id="UP000215914">
    <property type="component" value="Chromosome 5"/>
</dbReference>
<protein>
    <submittedName>
        <fullName evidence="1">Uncharacterized protein</fullName>
    </submittedName>
</protein>
<accession>A0A251ULM2</accession>
<dbReference type="InParanoid" id="A0A251ULM2"/>
<dbReference type="EMBL" id="CM007894">
    <property type="protein sequence ID" value="OTG24225.1"/>
    <property type="molecule type" value="Genomic_DNA"/>
</dbReference>
<reference evidence="2" key="1">
    <citation type="journal article" date="2017" name="Nature">
        <title>The sunflower genome provides insights into oil metabolism, flowering and Asterid evolution.</title>
        <authorList>
            <person name="Badouin H."/>
            <person name="Gouzy J."/>
            <person name="Grassa C.J."/>
            <person name="Murat F."/>
            <person name="Staton S.E."/>
            <person name="Cottret L."/>
            <person name="Lelandais-Briere C."/>
            <person name="Owens G.L."/>
            <person name="Carrere S."/>
            <person name="Mayjonade B."/>
            <person name="Legrand L."/>
            <person name="Gill N."/>
            <person name="Kane N.C."/>
            <person name="Bowers J.E."/>
            <person name="Hubner S."/>
            <person name="Bellec A."/>
            <person name="Berard A."/>
            <person name="Berges H."/>
            <person name="Blanchet N."/>
            <person name="Boniface M.C."/>
            <person name="Brunel D."/>
            <person name="Catrice O."/>
            <person name="Chaidir N."/>
            <person name="Claudel C."/>
            <person name="Donnadieu C."/>
            <person name="Faraut T."/>
            <person name="Fievet G."/>
            <person name="Helmstetter N."/>
            <person name="King M."/>
            <person name="Knapp S.J."/>
            <person name="Lai Z."/>
            <person name="Le Paslier M.C."/>
            <person name="Lippi Y."/>
            <person name="Lorenzon L."/>
            <person name="Mandel J.R."/>
            <person name="Marage G."/>
            <person name="Marchand G."/>
            <person name="Marquand E."/>
            <person name="Bret-Mestries E."/>
            <person name="Morien E."/>
            <person name="Nambeesan S."/>
            <person name="Nguyen T."/>
            <person name="Pegot-Espagnet P."/>
            <person name="Pouilly N."/>
            <person name="Raftis F."/>
            <person name="Sallet E."/>
            <person name="Schiex T."/>
            <person name="Thomas J."/>
            <person name="Vandecasteele C."/>
            <person name="Vares D."/>
            <person name="Vear F."/>
            <person name="Vautrin S."/>
            <person name="Crespi M."/>
            <person name="Mangin B."/>
            <person name="Burke J.M."/>
            <person name="Salse J."/>
            <person name="Munos S."/>
            <person name="Vincourt P."/>
            <person name="Rieseberg L.H."/>
            <person name="Langlade N.B."/>
        </authorList>
    </citation>
    <scope>NUCLEOTIDE SEQUENCE [LARGE SCALE GENOMIC DNA]</scope>
    <source>
        <strain evidence="2">cv. SF193</strain>
    </source>
</reference>
<name>A0A251ULM2_HELAN</name>
<keyword evidence="2" id="KW-1185">Reference proteome</keyword>
<organism evidence="1 2">
    <name type="scientific">Helianthus annuus</name>
    <name type="common">Common sunflower</name>
    <dbReference type="NCBI Taxonomy" id="4232"/>
    <lineage>
        <taxon>Eukaryota</taxon>
        <taxon>Viridiplantae</taxon>
        <taxon>Streptophyta</taxon>
        <taxon>Embryophyta</taxon>
        <taxon>Tracheophyta</taxon>
        <taxon>Spermatophyta</taxon>
        <taxon>Magnoliopsida</taxon>
        <taxon>eudicotyledons</taxon>
        <taxon>Gunneridae</taxon>
        <taxon>Pentapetalae</taxon>
        <taxon>asterids</taxon>
        <taxon>campanulids</taxon>
        <taxon>Asterales</taxon>
        <taxon>Asteraceae</taxon>
        <taxon>Asteroideae</taxon>
        <taxon>Heliantheae alliance</taxon>
        <taxon>Heliantheae</taxon>
        <taxon>Helianthus</taxon>
    </lineage>
</organism>
<proteinExistence type="predicted"/>
<sequence length="130" mass="14447">MEPAICVAYIRIIISQMGICSSLLHSNTQNNILSSKLHVLFHLSCSCLKSNSIVLISSFVTPRLLFKVLQMSSVEKLESFFQNFPDFPNAFLAGGPADIFVIELTDQVIVNILTPILSSILIRTILTYQT</sequence>
<gene>
    <name evidence="1" type="ORF">HannXRQ_Chr05g0134321</name>
</gene>
<dbReference type="AlphaFoldDB" id="A0A251ULM2"/>